<reference evidence="1 2" key="1">
    <citation type="journal article" date="2017" name="Biotechnol. Biofuels">
        <title>Differential beta-glucosidase expression as a function of carbon source availability in Talaromyces amestolkiae: a genomic and proteomic approach.</title>
        <authorList>
            <person name="de Eugenio L.I."/>
            <person name="Mendez-Liter J.A."/>
            <person name="Nieto-Dominguez M."/>
            <person name="Alonso L."/>
            <person name="Gil-Munoz J."/>
            <person name="Barriuso J."/>
            <person name="Prieto A."/>
            <person name="Martinez M.J."/>
        </authorList>
    </citation>
    <scope>NUCLEOTIDE SEQUENCE [LARGE SCALE GENOMIC DNA]</scope>
    <source>
        <strain evidence="1 2">CIB</strain>
    </source>
</reference>
<dbReference type="Proteomes" id="UP000249363">
    <property type="component" value="Unassembled WGS sequence"/>
</dbReference>
<dbReference type="RefSeq" id="XP_040731586.1">
    <property type="nucleotide sequence ID" value="XM_040875299.1"/>
</dbReference>
<sequence length="172" mass="20038">MPQILTLGEQFEQRFHDNAPDRFGDIYMKFEVHFEDTGHEYTVMIGLYDCDTDDQLRWVEPAPQIRVKHYADRLIQTEFNVKLEIDNDKYLAVFDGDLDDRGWSECLLIVMEFEGDTVKYEFDSHELFVEETRVVTLLSHKTFTSGAQQIWGKDYIGCGKSLAIKDGHSLES</sequence>
<dbReference type="GeneID" id="63792298"/>
<comment type="caution">
    <text evidence="1">The sequence shown here is derived from an EMBL/GenBank/DDBJ whole genome shotgun (WGS) entry which is preliminary data.</text>
</comment>
<proteinExistence type="predicted"/>
<dbReference type="EMBL" id="MIKG01000004">
    <property type="protein sequence ID" value="RAO67070.1"/>
    <property type="molecule type" value="Genomic_DNA"/>
</dbReference>
<evidence type="ECO:0000313" key="1">
    <source>
        <dbReference type="EMBL" id="RAO67070.1"/>
    </source>
</evidence>
<gene>
    <name evidence="1" type="ORF">BHQ10_003082</name>
</gene>
<dbReference type="AlphaFoldDB" id="A0A364KU39"/>
<accession>A0A364KU39</accession>
<organism evidence="1 2">
    <name type="scientific">Talaromyces amestolkiae</name>
    <dbReference type="NCBI Taxonomy" id="1196081"/>
    <lineage>
        <taxon>Eukaryota</taxon>
        <taxon>Fungi</taxon>
        <taxon>Dikarya</taxon>
        <taxon>Ascomycota</taxon>
        <taxon>Pezizomycotina</taxon>
        <taxon>Eurotiomycetes</taxon>
        <taxon>Eurotiomycetidae</taxon>
        <taxon>Eurotiales</taxon>
        <taxon>Trichocomaceae</taxon>
        <taxon>Talaromyces</taxon>
        <taxon>Talaromyces sect. Talaromyces</taxon>
    </lineage>
</organism>
<evidence type="ECO:0000313" key="2">
    <source>
        <dbReference type="Proteomes" id="UP000249363"/>
    </source>
</evidence>
<dbReference type="OrthoDB" id="4520375at2759"/>
<protein>
    <submittedName>
        <fullName evidence="1">Uncharacterized protein</fullName>
    </submittedName>
</protein>
<name>A0A364KU39_TALAM</name>
<keyword evidence="2" id="KW-1185">Reference proteome</keyword>